<dbReference type="InterPro" id="IPR000074">
    <property type="entry name" value="ApoA_E"/>
</dbReference>
<evidence type="ECO:0000256" key="1">
    <source>
        <dbReference type="ARBA" id="ARBA00023054"/>
    </source>
</evidence>
<feature type="coiled-coil region" evidence="2">
    <location>
        <begin position="2014"/>
        <end position="2079"/>
    </location>
</feature>
<dbReference type="NCBIfam" id="NF047514">
    <property type="entry name" value="SpiroCoCo_N"/>
    <property type="match status" value="1"/>
</dbReference>
<feature type="coiled-coil region" evidence="2">
    <location>
        <begin position="546"/>
        <end position="580"/>
    </location>
</feature>
<dbReference type="Gene3D" id="1.20.120.20">
    <property type="entry name" value="Apolipoprotein"/>
    <property type="match status" value="3"/>
</dbReference>
<feature type="coiled-coil region" evidence="2">
    <location>
        <begin position="1386"/>
        <end position="1420"/>
    </location>
</feature>
<feature type="coiled-coil region" evidence="2">
    <location>
        <begin position="1893"/>
        <end position="1920"/>
    </location>
</feature>
<evidence type="ECO:0000313" key="4">
    <source>
        <dbReference type="EMBL" id="ACK74909.1"/>
    </source>
</evidence>
<feature type="coiled-coil region" evidence="2">
    <location>
        <begin position="129"/>
        <end position="207"/>
    </location>
</feature>
<reference evidence="4 5" key="1">
    <citation type="journal article" date="2011" name="J. Bacteriol.">
        <title>Whole-genome sequences of thirteen isolates of Borrelia burgdorferi.</title>
        <authorList>
            <person name="Schutzer S.E."/>
            <person name="Fraser-Liggett C.M."/>
            <person name="Casjens S.R."/>
            <person name="Qiu W.G."/>
            <person name="Dunn J.J."/>
            <person name="Mongodin E.F."/>
            <person name="Luft B.J."/>
        </authorList>
    </citation>
    <scope>NUCLEOTIDE SEQUENCE [LARGE SCALE GENOMIC DNA]</scope>
    <source>
        <strain evidence="4 5">ZS7</strain>
    </source>
</reference>
<dbReference type="Pfam" id="PF01442">
    <property type="entry name" value="Apolipoprotein"/>
    <property type="match status" value="4"/>
</dbReference>
<feature type="coiled-coil region" evidence="2">
    <location>
        <begin position="49"/>
        <end position="97"/>
    </location>
</feature>
<dbReference type="RefSeq" id="WP_012597378.1">
    <property type="nucleotide sequence ID" value="NC_011728.1"/>
</dbReference>
<dbReference type="NCBIfam" id="NF047516">
    <property type="entry name" value="LA_3659_fam"/>
    <property type="match status" value="1"/>
</dbReference>
<dbReference type="EMBL" id="CP001205">
    <property type="protein sequence ID" value="ACK74909.1"/>
    <property type="molecule type" value="Genomic_DNA"/>
</dbReference>
<evidence type="ECO:0000313" key="5">
    <source>
        <dbReference type="Proteomes" id="UP000006901"/>
    </source>
</evidence>
<dbReference type="GO" id="GO:0008289">
    <property type="term" value="F:lipid binding"/>
    <property type="evidence" value="ECO:0007669"/>
    <property type="project" value="InterPro"/>
</dbReference>
<proteinExistence type="predicted"/>
<keyword evidence="3" id="KW-1133">Transmembrane helix</keyword>
<keyword evidence="3" id="KW-0472">Membrane</keyword>
<sequence length="2166" mass="254249">MIDFATILVNLFLVSIVLFVYRQYDKRSRALDKIKKFVDLTKVNLEDFIEDKTKEINDLAVDMEAYQRSSIEIIKKIEEVQQKIKNKSNDFAEVEKKIAYHDSMLKDLDEMTFKVQENIQRLQVDGKIVDKLSKTLKGFNTQIDSVESNLNSVLEKFDKANKENLESIKIASWEKFDTNIKELVFKIDNLNKEISLYEKDLANIEERKNDILVKGNEKLDLEFSDFLEKVEFNIGKYSKEIESSFNFYENKYKLIENSIELIMESVKNKINEKEDFILNRLNEELQNKFKDIFVYVDDRSKEIKDKLEDKLVLVDNEISSMSSSFKDNVYSRINSLEESMRIEMGKYEEQVDDVFDKFRSQVELNLKNIYEDYEDKISQVDNNIRERVELSLLDLNSKMESVQSGAIDLIKRLEDDSNGIYLEFKGKFGADIEVFSESFKGDINQLKMQLESQLLDVDSNIQEKLIKLNDNLISNFEEINGRFNNNYSNLNDNINAKYTALFESLDSSSSKFENQMESKYKSFTDKLTAGMDEFSLMYGEKFETLSQEATNNYQEFQDLNKKLENEIESFYNMFEKTQETLKVDFNTSLINIKDEIGKNIVEFKDRYYDEVNIFVTQLEESKLQYSKWQGEMDSNLKNIESQINKTSEEFLSLIQIQKDKGIELSESVFNDLSDHIQKKAIDMHGSWKDELIALNKSLLDIKVSSEELLSSATLKIESLEKDVNDRMEYVLLKTGDIESLVIEKYKELKDMSYSQSDEAILGIKEFINRQTEIIKDKSVFMLEDLNKKFDDKNNFVISKIEECDYKLKDFKIESEDILNNFKSDLNEFIESKLQIVSNIKSDNQKQIDDFLDRISKDILNRKDLINNEVDIKLSDWQSKLNEITVKIENLLSSGKVDLDLIDSEVTTKIKELKFSIESLESYYLEKIDEFRNQGAIYSDELLQDIMNHFNKETRELEENLSKKFAAVLNNSEEFVKEVDSLLQDKRTDIASFQANIDITLDSLNVKFNDINKEINGKYNEVISNYRGYSENIFSKLENEIMHEIENLSRRLTDRIEGLSKGMDENLQKLKESFDVSKYQVEKFELKVKDLTDDGEAKINELVKEIEQYYKSRLEEAIDYRRTIDSDIMQAKERFGEITNELKNNIESKSEFLNDLYKERFKLIESNFEERYSTFLIESEGAISKIRDEIYKTLTSNDENLQIKISEMDQNFEIIEQRSKDILEFEKELQDKIKDCYGFINSQFGEIKAGVEENIKNHFDVCIKKVNTLIDDDIVKYENEIHKRIDSLKSIESAFDSIEKNLNDKVSGCIDKIANDFNLKYIELEERCNEGQLNLENKIDNKIKAIDNLALSQYDGLEKKYADMYDEFSERLNSYIATLSEEFKSSNKEMIFELESQLKNLKNLESDLNNVEKDVIRLKEESYHNVSSHLKLLEEDFFKDLKIRGEELKYSLENFIASYNDKIQNLEYDLSKNLENKTELIQSFRLDIEQKMKDDKENFYLDFTKEFSSKKKDMQSEIALMETNITGKVDEFVDFVNNKQSIIDSWFLNIKDDVKDWQEKSYSTIEKRINLAELGIKSFENDIFNVKIGLESFKDGFEIKAEEIFSNLQNEAKKIEQSVHLDFKNIGESLNLKVLDLEKFVDFKLEKIDEKVNKKTEDILIQAEVKFLTQQKDLEDKIFELNQKLEHEFTTLSSNLDKVRREMVDVISSDKESFEGQIELINKNISEFSEKISLYRNNIETSIENEYNSFSKSIKSDLGLLEDELKKSLKHSTSEIENIKSGLQEQIDKFEAEFKKNHKELLKEVDNNILELESKILNCDVQFNKFISEIKDNLVEYKSDLRAEFEDSYDKINFQIENQIENFKKLDSELEKNNSIFLEAYSLKDKLEKLWETLKNEIGLAQEYKNNFENVNKEFYNIQKETLGIIEIFNELKLEQESIKSIKNDFNRFFEFYSSFDSRYKSLIESYDEMQIYKAKIKEIADEQRTILDNYERISNKESILKSTIESVDKNFDLINEVEKRFNNLSKESAKFQDNLKDMENVVSSLLLNKGLSEEVLINAQNLKEMLLDIENKLKNTLTMRERVVKSETRLENLNIAAEERIKTLGILVKTDSKYQDNVGLNNETVRNSVIKLMRQGWSAEEISRATKLSIGEVELILELGISNKGD</sequence>
<name>A0A0H3C2U7_BORBZ</name>
<dbReference type="GO" id="GO:0006869">
    <property type="term" value="P:lipid transport"/>
    <property type="evidence" value="ECO:0007669"/>
    <property type="project" value="InterPro"/>
</dbReference>
<evidence type="ECO:0000256" key="3">
    <source>
        <dbReference type="SAM" id="Phobius"/>
    </source>
</evidence>
<dbReference type="NCBIfam" id="NF047515">
    <property type="entry name" value="SpiroCoCo_C"/>
    <property type="match status" value="1"/>
</dbReference>
<keyword evidence="1 2" id="KW-0175">Coiled coil</keyword>
<evidence type="ECO:0000256" key="2">
    <source>
        <dbReference type="SAM" id="Coils"/>
    </source>
</evidence>
<dbReference type="GO" id="GO:0005576">
    <property type="term" value="C:extracellular region"/>
    <property type="evidence" value="ECO:0007669"/>
    <property type="project" value="InterPro"/>
</dbReference>
<dbReference type="KEGG" id="bbz:BbuZS7_0522"/>
<dbReference type="PANTHER" id="PTHR18870">
    <property type="entry name" value="PROTEIN TAG-278-RELATED"/>
    <property type="match status" value="1"/>
</dbReference>
<feature type="coiled-coil region" evidence="2">
    <location>
        <begin position="1772"/>
        <end position="1814"/>
    </location>
</feature>
<gene>
    <name evidence="4" type="ordered locus">BbuZS7_0522</name>
</gene>
<dbReference type="Proteomes" id="UP000006901">
    <property type="component" value="Chromosome"/>
</dbReference>
<dbReference type="SUPFAM" id="SSF58113">
    <property type="entry name" value="Apolipoprotein A-I"/>
    <property type="match status" value="3"/>
</dbReference>
<dbReference type="PANTHER" id="PTHR18870:SF9">
    <property type="entry name" value="PROTEIN TAG-278-RELATED"/>
    <property type="match status" value="1"/>
</dbReference>
<dbReference type="Gene3D" id="1.20.5.1230">
    <property type="entry name" value="Apolipoprotein A-I"/>
    <property type="match status" value="1"/>
</dbReference>
<keyword evidence="3" id="KW-0812">Transmembrane</keyword>
<dbReference type="HOGENOM" id="CLU_231627_0_0_12"/>
<dbReference type="GO" id="GO:0042157">
    <property type="term" value="P:lipoprotein metabolic process"/>
    <property type="evidence" value="ECO:0007669"/>
    <property type="project" value="InterPro"/>
</dbReference>
<organism evidence="4 5">
    <name type="scientific">Borreliella burgdorferi (strain ZS7)</name>
    <name type="common">Borrelia burgdorferi</name>
    <dbReference type="NCBI Taxonomy" id="445985"/>
    <lineage>
        <taxon>Bacteria</taxon>
        <taxon>Pseudomonadati</taxon>
        <taxon>Spirochaetota</taxon>
        <taxon>Spirochaetia</taxon>
        <taxon>Spirochaetales</taxon>
        <taxon>Borreliaceae</taxon>
        <taxon>Borreliella</taxon>
    </lineage>
</organism>
<accession>A0A0H3C2U7</accession>
<feature type="transmembrane region" description="Helical" evidence="3">
    <location>
        <begin position="7"/>
        <end position="24"/>
    </location>
</feature>
<protein>
    <submittedName>
        <fullName evidence="4">Uncharacterized protein</fullName>
    </submittedName>
</protein>